<dbReference type="EMBL" id="CP030053">
    <property type="protein sequence ID" value="QAU48845.1"/>
    <property type="molecule type" value="Genomic_DNA"/>
</dbReference>
<dbReference type="AlphaFoldDB" id="A0AAE5X582"/>
<reference evidence="2 3" key="1">
    <citation type="submission" date="2018-06" db="EMBL/GenBank/DDBJ databases">
        <title>Comparative genomics of rhizobia nodulating Arachis hypogaea in China.</title>
        <authorList>
            <person name="Li Y."/>
        </authorList>
    </citation>
    <scope>NUCLEOTIDE SEQUENCE [LARGE SCALE GENOMIC DNA]</scope>
    <source>
        <strain evidence="2 3">CCBAU 51670</strain>
    </source>
</reference>
<dbReference type="RefSeq" id="WP_128953602.1">
    <property type="nucleotide sequence ID" value="NZ_CP030053.1"/>
</dbReference>
<evidence type="ECO:0000313" key="2">
    <source>
        <dbReference type="EMBL" id="QAU48845.1"/>
    </source>
</evidence>
<feature type="region of interest" description="Disordered" evidence="1">
    <location>
        <begin position="1"/>
        <end position="31"/>
    </location>
</feature>
<proteinExistence type="predicted"/>
<gene>
    <name evidence="2" type="ORF">XH91_28145</name>
</gene>
<evidence type="ECO:0000313" key="3">
    <source>
        <dbReference type="Proteomes" id="UP000288972"/>
    </source>
</evidence>
<dbReference type="Proteomes" id="UP000288972">
    <property type="component" value="Chromosome"/>
</dbReference>
<sequence length="260" mass="27941">MKKPTRRRPSGNVIPMTPNKGHDEHQEKPPGTVLVDRVYDRGLGRFEDEPDEMEDNFYLDQEEDAAAAADGDRPDAVTAIVAATFEAATTPEQRRRLRHNQSMCAIIHVPSPAWVLPVSVYFRSEFGERWQQHTRHVALPNEKNFSTSSAAVSLALSAGQSVAGIAADVGLLPRSLIGAADVTIRLPSPNAAILRIAIGRFAKRAPAEIGDTVTAGLDLPDLVAAFRPGAGPARIVQRLAAAAAALQVYAELREAPPCSS</sequence>
<organism evidence="2 3">
    <name type="scientific">Bradyrhizobium guangzhouense</name>
    <dbReference type="NCBI Taxonomy" id="1325095"/>
    <lineage>
        <taxon>Bacteria</taxon>
        <taxon>Pseudomonadati</taxon>
        <taxon>Pseudomonadota</taxon>
        <taxon>Alphaproteobacteria</taxon>
        <taxon>Hyphomicrobiales</taxon>
        <taxon>Nitrobacteraceae</taxon>
        <taxon>Bradyrhizobium</taxon>
    </lineage>
</organism>
<evidence type="ECO:0000256" key="1">
    <source>
        <dbReference type="SAM" id="MobiDB-lite"/>
    </source>
</evidence>
<dbReference type="KEGG" id="bgz:XH91_28145"/>
<protein>
    <submittedName>
        <fullName evidence="2">Uncharacterized protein</fullName>
    </submittedName>
</protein>
<accession>A0AAE5X582</accession>
<name>A0AAE5X582_9BRAD</name>